<dbReference type="InterPro" id="IPR011711">
    <property type="entry name" value="GntR_C"/>
</dbReference>
<dbReference type="OrthoDB" id="9028214at2"/>
<dbReference type="Gene3D" id="1.10.10.10">
    <property type="entry name" value="Winged helix-like DNA-binding domain superfamily/Winged helix DNA-binding domain"/>
    <property type="match status" value="1"/>
</dbReference>
<gene>
    <name evidence="5" type="ORF">E2A64_00320</name>
</gene>
<dbReference type="PANTHER" id="PTHR43537">
    <property type="entry name" value="TRANSCRIPTIONAL REGULATOR, GNTR FAMILY"/>
    <property type="match status" value="1"/>
</dbReference>
<dbReference type="GO" id="GO:0003677">
    <property type="term" value="F:DNA binding"/>
    <property type="evidence" value="ECO:0007669"/>
    <property type="project" value="UniProtKB-KW"/>
</dbReference>
<keyword evidence="3" id="KW-0804">Transcription</keyword>
<dbReference type="Pfam" id="PF07729">
    <property type="entry name" value="FCD"/>
    <property type="match status" value="1"/>
</dbReference>
<dbReference type="Pfam" id="PF00392">
    <property type="entry name" value="GntR"/>
    <property type="match status" value="1"/>
</dbReference>
<dbReference type="InterPro" id="IPR000524">
    <property type="entry name" value="Tscrpt_reg_HTH_GntR"/>
</dbReference>
<dbReference type="Gene3D" id="1.20.120.530">
    <property type="entry name" value="GntR ligand-binding domain-like"/>
    <property type="match status" value="1"/>
</dbReference>
<feature type="domain" description="HTH gntR-type" evidence="4">
    <location>
        <begin position="18"/>
        <end position="86"/>
    </location>
</feature>
<protein>
    <submittedName>
        <fullName evidence="5">FadR family transcriptional regulator</fullName>
    </submittedName>
</protein>
<reference evidence="5 6" key="1">
    <citation type="journal article" date="2013" name="Int. J. Syst. Evol. Microbiol.">
        <title>Hoeflea suaedae sp. nov., an endophytic bacterium isolated from the root of the halophyte Suaeda maritima.</title>
        <authorList>
            <person name="Chung E.J."/>
            <person name="Park J.A."/>
            <person name="Pramanik P."/>
            <person name="Bibi F."/>
            <person name="Jeon C.O."/>
            <person name="Chung Y.R."/>
        </authorList>
    </citation>
    <scope>NUCLEOTIDE SEQUENCE [LARGE SCALE GENOMIC DNA]</scope>
    <source>
        <strain evidence="5 6">YC6898</strain>
    </source>
</reference>
<dbReference type="CDD" id="cd07377">
    <property type="entry name" value="WHTH_GntR"/>
    <property type="match status" value="1"/>
</dbReference>
<dbReference type="SMART" id="SM00895">
    <property type="entry name" value="FCD"/>
    <property type="match status" value="1"/>
</dbReference>
<dbReference type="EMBL" id="SMSI01000001">
    <property type="protein sequence ID" value="TDH39354.1"/>
    <property type="molecule type" value="Genomic_DNA"/>
</dbReference>
<comment type="caution">
    <text evidence="5">The sequence shown here is derived from an EMBL/GenBank/DDBJ whole genome shotgun (WGS) entry which is preliminary data.</text>
</comment>
<evidence type="ECO:0000259" key="4">
    <source>
        <dbReference type="PROSITE" id="PS50949"/>
    </source>
</evidence>
<keyword evidence="2" id="KW-0238">DNA-binding</keyword>
<dbReference type="InterPro" id="IPR036388">
    <property type="entry name" value="WH-like_DNA-bd_sf"/>
</dbReference>
<dbReference type="SMART" id="SM00345">
    <property type="entry name" value="HTH_GNTR"/>
    <property type="match status" value="1"/>
</dbReference>
<dbReference type="AlphaFoldDB" id="A0A4R5PQE0"/>
<accession>A0A4R5PQE0</accession>
<dbReference type="Proteomes" id="UP000295131">
    <property type="component" value="Unassembled WGS sequence"/>
</dbReference>
<evidence type="ECO:0000313" key="6">
    <source>
        <dbReference type="Proteomes" id="UP000295131"/>
    </source>
</evidence>
<name>A0A4R5PQE0_9HYPH</name>
<dbReference type="SUPFAM" id="SSF48008">
    <property type="entry name" value="GntR ligand-binding domain-like"/>
    <property type="match status" value="1"/>
</dbReference>
<dbReference type="InterPro" id="IPR008920">
    <property type="entry name" value="TF_FadR/GntR_C"/>
</dbReference>
<dbReference type="PANTHER" id="PTHR43537:SF44">
    <property type="entry name" value="GNTR FAMILY REGULATORY PROTEIN"/>
    <property type="match status" value="1"/>
</dbReference>
<evidence type="ECO:0000256" key="3">
    <source>
        <dbReference type="ARBA" id="ARBA00023163"/>
    </source>
</evidence>
<dbReference type="PRINTS" id="PR00035">
    <property type="entry name" value="HTHGNTR"/>
</dbReference>
<sequence length="252" mass="27640">MKRGRTLLKTSISTGAIRNSHALVVDEIGRSIISGAYPTGSLVPGDTELAERFNVSRTVLREAMKTLAAKGLVIAKARIGTRVTEAKKWNFFDSDVLRWHLDSGFDAEFMRHLSDMRLSFEPSAARLATLNATPQDIAAMKQCVHSMYVARTMEEFALADLSLHMAMIDAARNPFMYSVASLIEAALVTSFRLSSPMGDPRGQQRTSHRHQIIVEAIEAGDGDAAARATEVVIIEGRDRLFETDEAGDLSSL</sequence>
<evidence type="ECO:0000256" key="1">
    <source>
        <dbReference type="ARBA" id="ARBA00023015"/>
    </source>
</evidence>
<proteinExistence type="predicted"/>
<evidence type="ECO:0000313" key="5">
    <source>
        <dbReference type="EMBL" id="TDH39354.1"/>
    </source>
</evidence>
<evidence type="ECO:0000256" key="2">
    <source>
        <dbReference type="ARBA" id="ARBA00023125"/>
    </source>
</evidence>
<keyword evidence="6" id="KW-1185">Reference proteome</keyword>
<keyword evidence="1" id="KW-0805">Transcription regulation</keyword>
<dbReference type="SUPFAM" id="SSF46785">
    <property type="entry name" value="Winged helix' DNA-binding domain"/>
    <property type="match status" value="1"/>
</dbReference>
<organism evidence="5 6">
    <name type="scientific">Pseudohoeflea suaedae</name>
    <dbReference type="NCBI Taxonomy" id="877384"/>
    <lineage>
        <taxon>Bacteria</taxon>
        <taxon>Pseudomonadati</taxon>
        <taxon>Pseudomonadota</taxon>
        <taxon>Alphaproteobacteria</taxon>
        <taxon>Hyphomicrobiales</taxon>
        <taxon>Rhizobiaceae</taxon>
        <taxon>Pseudohoeflea</taxon>
    </lineage>
</organism>
<dbReference type="PROSITE" id="PS50949">
    <property type="entry name" value="HTH_GNTR"/>
    <property type="match status" value="1"/>
</dbReference>
<dbReference type="InterPro" id="IPR036390">
    <property type="entry name" value="WH_DNA-bd_sf"/>
</dbReference>
<dbReference type="GO" id="GO:0003700">
    <property type="term" value="F:DNA-binding transcription factor activity"/>
    <property type="evidence" value="ECO:0007669"/>
    <property type="project" value="InterPro"/>
</dbReference>